<name>A0A7J5UJM8_9MICO</name>
<comment type="caution">
    <text evidence="1">The sequence shown here is derived from an EMBL/GenBank/DDBJ whole genome shotgun (WGS) entry which is preliminary data.</text>
</comment>
<proteinExistence type="predicted"/>
<evidence type="ECO:0000313" key="2">
    <source>
        <dbReference type="Proteomes" id="UP000451860"/>
    </source>
</evidence>
<dbReference type="OrthoDB" id="5144869at2"/>
<protein>
    <submittedName>
        <fullName evidence="1">Uncharacterized protein</fullName>
    </submittedName>
</protein>
<accession>A0A7J5UJM8</accession>
<evidence type="ECO:0000313" key="1">
    <source>
        <dbReference type="EMBL" id="KAE8762605.1"/>
    </source>
</evidence>
<dbReference type="Proteomes" id="UP000451860">
    <property type="component" value="Unassembled WGS sequence"/>
</dbReference>
<organism evidence="1 2">
    <name type="scientific">Georgenia thermotolerans</name>
    <dbReference type="NCBI Taxonomy" id="527326"/>
    <lineage>
        <taxon>Bacteria</taxon>
        <taxon>Bacillati</taxon>
        <taxon>Actinomycetota</taxon>
        <taxon>Actinomycetes</taxon>
        <taxon>Micrococcales</taxon>
        <taxon>Bogoriellaceae</taxon>
        <taxon>Georgenia</taxon>
    </lineage>
</organism>
<dbReference type="AlphaFoldDB" id="A0A7J5UJM8"/>
<sequence length="201" mass="21322">MSAPSDDTVGGYLAQVAQAARDRAGAWDAVADVLAGGDRAAERLRDGSLAAAWRASSRWLGDDAELFVADLYNLDVYERGAARRSMEDDVAALGADHAALVAPDAAVVAHVREVAEACRAEAEAWAAGDTATGKSLRLREQELIEAHLVPVLPDLGGRLVRQAAMGVWRSLGRLVLAVLSVESGRDYQRAVLGENLGRHRA</sequence>
<dbReference type="RefSeq" id="WP_152202069.1">
    <property type="nucleotide sequence ID" value="NZ_VUKF01000010.1"/>
</dbReference>
<dbReference type="EMBL" id="WHJE01000145">
    <property type="protein sequence ID" value="KAE8762605.1"/>
    <property type="molecule type" value="Genomic_DNA"/>
</dbReference>
<gene>
    <name evidence="1" type="ORF">GB883_18450</name>
</gene>
<keyword evidence="2" id="KW-1185">Reference proteome</keyword>
<reference evidence="1 2" key="1">
    <citation type="submission" date="2019-10" db="EMBL/GenBank/DDBJ databases">
        <title>Georgenia wutianyii sp. nov. and Georgenia yuyongxinii sp. nov. isolated from plateau pika (Ochotona curzoniae) in the Qinghai-Tibet plateau of China.</title>
        <authorList>
            <person name="Tian Z."/>
        </authorList>
    </citation>
    <scope>NUCLEOTIDE SEQUENCE [LARGE SCALE GENOMIC DNA]</scope>
    <source>
        <strain evidence="1 2">DSM 21501</strain>
    </source>
</reference>